<organism evidence="1 2">
    <name type="scientific">Gossypium arboreum</name>
    <name type="common">Tree cotton</name>
    <name type="synonym">Gossypium nanking</name>
    <dbReference type="NCBI Taxonomy" id="29729"/>
    <lineage>
        <taxon>Eukaryota</taxon>
        <taxon>Viridiplantae</taxon>
        <taxon>Streptophyta</taxon>
        <taxon>Embryophyta</taxon>
        <taxon>Tracheophyta</taxon>
        <taxon>Spermatophyta</taxon>
        <taxon>Magnoliopsida</taxon>
        <taxon>eudicotyledons</taxon>
        <taxon>Gunneridae</taxon>
        <taxon>Pentapetalae</taxon>
        <taxon>rosids</taxon>
        <taxon>malvids</taxon>
        <taxon>Malvales</taxon>
        <taxon>Malvaceae</taxon>
        <taxon>Malvoideae</taxon>
        <taxon>Gossypium</taxon>
    </lineage>
</organism>
<reference evidence="2" key="1">
    <citation type="submission" date="2014-09" db="EMBL/GenBank/DDBJ databases">
        <authorList>
            <person name="Mudge J."/>
            <person name="Ramaraj T."/>
            <person name="Lindquist I.E."/>
            <person name="Bharti A.K."/>
            <person name="Sundararajan A."/>
            <person name="Cameron C.T."/>
            <person name="Woodward J.E."/>
            <person name="May G.D."/>
            <person name="Brubaker C."/>
            <person name="Broadhvest J."/>
            <person name="Wilkins T.A."/>
        </authorList>
    </citation>
    <scope>NUCLEOTIDE SEQUENCE</scope>
    <source>
        <strain evidence="2">cv. AKA8401</strain>
    </source>
</reference>
<gene>
    <name evidence="1" type="ORF">F383_04149</name>
</gene>
<keyword evidence="2" id="KW-1185">Reference proteome</keyword>
<accession>A0A0B0NXL8</accession>
<evidence type="ECO:0000313" key="1">
    <source>
        <dbReference type="EMBL" id="KHG19238.1"/>
    </source>
</evidence>
<dbReference type="Proteomes" id="UP000032142">
    <property type="component" value="Unassembled WGS sequence"/>
</dbReference>
<dbReference type="AlphaFoldDB" id="A0A0B0NXL8"/>
<dbReference type="EMBL" id="KN412481">
    <property type="protein sequence ID" value="KHG19238.1"/>
    <property type="molecule type" value="Genomic_DNA"/>
</dbReference>
<name>A0A0B0NXL8_GOSAR</name>
<evidence type="ECO:0000313" key="2">
    <source>
        <dbReference type="Proteomes" id="UP000032142"/>
    </source>
</evidence>
<proteinExistence type="predicted"/>
<sequence>MNCIWNWVMKGEYEYDLLIYIEATESSGIVEDHHHNIELYFGTF</sequence>
<protein>
    <submittedName>
        <fullName evidence="1">Uncharacterized protein</fullName>
    </submittedName>
</protein>